<dbReference type="PANTHER" id="PTHR43823:SF3">
    <property type="entry name" value="MULTIDRUG EXPORT PROTEIN MEPA"/>
    <property type="match status" value="1"/>
</dbReference>
<evidence type="ECO:0000313" key="9">
    <source>
        <dbReference type="Proteomes" id="UP000515823"/>
    </source>
</evidence>
<feature type="transmembrane region" description="Helical" evidence="6">
    <location>
        <begin position="46"/>
        <end position="67"/>
    </location>
</feature>
<feature type="transmembrane region" description="Helical" evidence="6">
    <location>
        <begin position="14"/>
        <end position="40"/>
    </location>
</feature>
<proteinExistence type="predicted"/>
<dbReference type="EMBL" id="CP060634">
    <property type="protein sequence ID" value="QNM05330.1"/>
    <property type="molecule type" value="Genomic_DNA"/>
</dbReference>
<feature type="transmembrane region" description="Helical" evidence="6">
    <location>
        <begin position="88"/>
        <end position="112"/>
    </location>
</feature>
<name>A0A7G9G3E8_9FIRM</name>
<feature type="domain" description="Histidine kinase/HSP90-like ATPase" evidence="7">
    <location>
        <begin position="449"/>
        <end position="561"/>
    </location>
</feature>
<dbReference type="SUPFAM" id="SSF55874">
    <property type="entry name" value="ATPase domain of HSP90 chaperone/DNA topoisomerase II/histidine kinase"/>
    <property type="match status" value="1"/>
</dbReference>
<feature type="transmembrane region" description="Helical" evidence="6">
    <location>
        <begin position="264"/>
        <end position="282"/>
    </location>
</feature>
<keyword evidence="2" id="KW-1003">Cell membrane</keyword>
<feature type="transmembrane region" description="Helical" evidence="6">
    <location>
        <begin position="374"/>
        <end position="398"/>
    </location>
</feature>
<evidence type="ECO:0000256" key="4">
    <source>
        <dbReference type="ARBA" id="ARBA00022989"/>
    </source>
</evidence>
<organism evidence="8 9">
    <name type="scientific">Qiania dongpingensis</name>
    <dbReference type="NCBI Taxonomy" id="2763669"/>
    <lineage>
        <taxon>Bacteria</taxon>
        <taxon>Bacillati</taxon>
        <taxon>Bacillota</taxon>
        <taxon>Clostridia</taxon>
        <taxon>Lachnospirales</taxon>
        <taxon>Lachnospiraceae</taxon>
        <taxon>Qiania</taxon>
    </lineage>
</organism>
<evidence type="ECO:0000313" key="8">
    <source>
        <dbReference type="EMBL" id="QNM05330.1"/>
    </source>
</evidence>
<evidence type="ECO:0000256" key="1">
    <source>
        <dbReference type="ARBA" id="ARBA00004651"/>
    </source>
</evidence>
<gene>
    <name evidence="8" type="ORF">H9Q78_12970</name>
</gene>
<dbReference type="KEGG" id="qdo:H9Q78_12970"/>
<dbReference type="InterPro" id="IPR036890">
    <property type="entry name" value="HATPase_C_sf"/>
</dbReference>
<dbReference type="GO" id="GO:0005524">
    <property type="term" value="F:ATP binding"/>
    <property type="evidence" value="ECO:0007669"/>
    <property type="project" value="UniProtKB-KW"/>
</dbReference>
<protein>
    <submittedName>
        <fullName evidence="8">ATP-binding protein</fullName>
    </submittedName>
</protein>
<dbReference type="GO" id="GO:0005886">
    <property type="term" value="C:plasma membrane"/>
    <property type="evidence" value="ECO:0007669"/>
    <property type="project" value="UniProtKB-SubCell"/>
</dbReference>
<keyword evidence="4 6" id="KW-1133">Transmembrane helix</keyword>
<feature type="transmembrane region" description="Helical" evidence="6">
    <location>
        <begin position="132"/>
        <end position="153"/>
    </location>
</feature>
<sequence>MEYQEIIRKTYRTFFIPTAISTMGTAVMSLLNILFAGLFFGGKGSYVVGLALPVMIFTNIITYFFGVGGGIAVSIRQGQGDKKEASRIFTAAVFGTAVLGILALIFGVLMSGSLLPLLGARTFSEQDAAGEYVRILFMGMPFLLLCGVLNAFIRNDSHPGVAMAGTLISIFSNLILLWLFIGGMKLPVSCIAAASVISNGLCVLFYLGYFLSGRSVLRFRIGFRAGNLKEIAQPGFAGSMIFLAQTILTVIINNVLLDVSGTSGIAAYGVVKYAVTFIYAVYDSVNHAAQPMFSVYYGEQDVKSIRLTAKTAGRVLACGAVLLCLLLCAGAPYLSLLFSLNVTAAVRMIGLSCLFSSAAAFLNSLYRSTGKPGLSLIFTVLDNLLFPALFIWVLVYGAGLSENGVWASLLLSEVLTLLTAVLVTKGSLLQIRASEIPEDRIYQTLILNEEANIVALNEEIEAFCNKNGIDGKKQYYILLCIEEIAVNIIKYGFKDGKKHYIDIRIAVGEQVLLNIRDDAVQFDPTAKKDADITAGAESRDIGGLGIYLVKKVAKEFSYKRVIGFNNLHIVL</sequence>
<keyword evidence="5 6" id="KW-0472">Membrane</keyword>
<feature type="transmembrane region" description="Helical" evidence="6">
    <location>
        <begin position="404"/>
        <end position="423"/>
    </location>
</feature>
<accession>A0A7G9G3E8</accession>
<dbReference type="GO" id="GO:0042910">
    <property type="term" value="F:xenobiotic transmembrane transporter activity"/>
    <property type="evidence" value="ECO:0007669"/>
    <property type="project" value="InterPro"/>
</dbReference>
<keyword evidence="9" id="KW-1185">Reference proteome</keyword>
<dbReference type="AlphaFoldDB" id="A0A7G9G3E8"/>
<dbReference type="InterPro" id="IPR002528">
    <property type="entry name" value="MATE_fam"/>
</dbReference>
<dbReference type="InterPro" id="IPR051327">
    <property type="entry name" value="MATE_MepA_subfamily"/>
</dbReference>
<evidence type="ECO:0000256" key="6">
    <source>
        <dbReference type="SAM" id="Phobius"/>
    </source>
</evidence>
<feature type="transmembrane region" description="Helical" evidence="6">
    <location>
        <begin position="160"/>
        <end position="180"/>
    </location>
</feature>
<dbReference type="Proteomes" id="UP000515823">
    <property type="component" value="Chromosome"/>
</dbReference>
<feature type="transmembrane region" description="Helical" evidence="6">
    <location>
        <begin position="315"/>
        <end position="338"/>
    </location>
</feature>
<dbReference type="InterPro" id="IPR003594">
    <property type="entry name" value="HATPase_dom"/>
</dbReference>
<keyword evidence="8" id="KW-0067">ATP-binding</keyword>
<feature type="transmembrane region" description="Helical" evidence="6">
    <location>
        <begin position="186"/>
        <end position="211"/>
    </location>
</feature>
<evidence type="ECO:0000259" key="7">
    <source>
        <dbReference type="Pfam" id="PF13581"/>
    </source>
</evidence>
<feature type="transmembrane region" description="Helical" evidence="6">
    <location>
        <begin position="344"/>
        <end position="362"/>
    </location>
</feature>
<feature type="transmembrane region" description="Helical" evidence="6">
    <location>
        <begin position="231"/>
        <end position="252"/>
    </location>
</feature>
<dbReference type="PANTHER" id="PTHR43823">
    <property type="entry name" value="SPORULATION PROTEIN YKVU"/>
    <property type="match status" value="1"/>
</dbReference>
<dbReference type="CDD" id="cd16936">
    <property type="entry name" value="HATPase_RsbW-like"/>
    <property type="match status" value="1"/>
</dbReference>
<dbReference type="Pfam" id="PF13581">
    <property type="entry name" value="HATPase_c_2"/>
    <property type="match status" value="1"/>
</dbReference>
<dbReference type="Pfam" id="PF01554">
    <property type="entry name" value="MatE"/>
    <property type="match status" value="1"/>
</dbReference>
<dbReference type="RefSeq" id="WP_249302247.1">
    <property type="nucleotide sequence ID" value="NZ_CP060634.1"/>
</dbReference>
<evidence type="ECO:0000256" key="2">
    <source>
        <dbReference type="ARBA" id="ARBA00022475"/>
    </source>
</evidence>
<keyword evidence="8" id="KW-0547">Nucleotide-binding</keyword>
<dbReference type="GO" id="GO:0015297">
    <property type="term" value="F:antiporter activity"/>
    <property type="evidence" value="ECO:0007669"/>
    <property type="project" value="InterPro"/>
</dbReference>
<keyword evidence="3 6" id="KW-0812">Transmembrane</keyword>
<evidence type="ECO:0000256" key="3">
    <source>
        <dbReference type="ARBA" id="ARBA00022692"/>
    </source>
</evidence>
<dbReference type="Gene3D" id="3.30.565.10">
    <property type="entry name" value="Histidine kinase-like ATPase, C-terminal domain"/>
    <property type="match status" value="1"/>
</dbReference>
<reference evidence="8 9" key="1">
    <citation type="submission" date="2020-08" db="EMBL/GenBank/DDBJ databases">
        <authorList>
            <person name="Liu C."/>
            <person name="Sun Q."/>
        </authorList>
    </citation>
    <scope>NUCLEOTIDE SEQUENCE [LARGE SCALE GENOMIC DNA]</scope>
    <source>
        <strain evidence="8 9">NSJ-38</strain>
    </source>
</reference>
<evidence type="ECO:0000256" key="5">
    <source>
        <dbReference type="ARBA" id="ARBA00023136"/>
    </source>
</evidence>
<comment type="subcellular location">
    <subcellularLocation>
        <location evidence="1">Cell membrane</location>
        <topology evidence="1">Multi-pass membrane protein</topology>
    </subcellularLocation>
</comment>